<name>A0A562IWF0_9ACTN</name>
<evidence type="ECO:0000259" key="7">
    <source>
        <dbReference type="Pfam" id="PF04932"/>
    </source>
</evidence>
<gene>
    <name evidence="8" type="ORF">JD78_03853</name>
</gene>
<feature type="transmembrane region" description="Helical" evidence="6">
    <location>
        <begin position="102"/>
        <end position="123"/>
    </location>
</feature>
<sequence length="434" mass="45352">MSSPALSRRFVLGYAGLWLLGAGFLWWPWLLVRLLRRVRSAERPPLLLAGVASCLGLSLLLALVQAPPAGRVLGAVLNLVVWVCLVLLVAARPSRPELAEAAAGLVGLALVQGVLTALAWAVYPRAQDLVLPLGRLLPDAVLADPSIAAFARTHLAFPDYFAMPVIRSAGILGNPTWGGSLAALGILLLLVDPFRRRRRSARTWLLTGAGVLVLVPSLVLSYSRNTVLALVVALAAAGVVALRHRMSAPGFYAAVSLATAAAGAVLVALPLPALIASLNGTRAGSAETRGEIYRITLDRVLAAPTPLLGSGVKERVPGLVASLGSHSTYLGLLYRGGLVALVLLLVVLAAASWAAWRRRDGWALALVVFVAVWSVAEDLDVGHFVPLALALALASLRSPAPSPREAAPAVPDRFDVQPVTTPEPALSRAVGRGG</sequence>
<evidence type="ECO:0000256" key="2">
    <source>
        <dbReference type="ARBA" id="ARBA00022692"/>
    </source>
</evidence>
<feature type="transmembrane region" description="Helical" evidence="6">
    <location>
        <begin position="72"/>
        <end position="90"/>
    </location>
</feature>
<evidence type="ECO:0000313" key="9">
    <source>
        <dbReference type="Proteomes" id="UP000321490"/>
    </source>
</evidence>
<dbReference type="GO" id="GO:0016020">
    <property type="term" value="C:membrane"/>
    <property type="evidence" value="ECO:0007669"/>
    <property type="project" value="UniProtKB-SubCell"/>
</dbReference>
<protein>
    <recommendedName>
        <fullName evidence="7">O-antigen ligase-related domain-containing protein</fullName>
    </recommendedName>
</protein>
<evidence type="ECO:0000313" key="8">
    <source>
        <dbReference type="EMBL" id="TWH75297.1"/>
    </source>
</evidence>
<evidence type="ECO:0000256" key="3">
    <source>
        <dbReference type="ARBA" id="ARBA00022989"/>
    </source>
</evidence>
<dbReference type="PANTHER" id="PTHR37422:SF13">
    <property type="entry name" value="LIPOPOLYSACCHARIDE BIOSYNTHESIS PROTEIN PA4999-RELATED"/>
    <property type="match status" value="1"/>
</dbReference>
<comment type="subcellular location">
    <subcellularLocation>
        <location evidence="1">Membrane</location>
        <topology evidence="1">Multi-pass membrane protein</topology>
    </subcellularLocation>
</comment>
<feature type="transmembrane region" description="Helical" evidence="6">
    <location>
        <begin position="226"/>
        <end position="244"/>
    </location>
</feature>
<evidence type="ECO:0000256" key="4">
    <source>
        <dbReference type="ARBA" id="ARBA00023136"/>
    </source>
</evidence>
<dbReference type="EMBL" id="VLKF01000001">
    <property type="protein sequence ID" value="TWH75297.1"/>
    <property type="molecule type" value="Genomic_DNA"/>
</dbReference>
<feature type="region of interest" description="Disordered" evidence="5">
    <location>
        <begin position="401"/>
        <end position="434"/>
    </location>
</feature>
<feature type="transmembrane region" description="Helical" evidence="6">
    <location>
        <begin position="251"/>
        <end position="275"/>
    </location>
</feature>
<keyword evidence="4 6" id="KW-0472">Membrane</keyword>
<dbReference type="InterPro" id="IPR007016">
    <property type="entry name" value="O-antigen_ligase-rel_domated"/>
</dbReference>
<dbReference type="InterPro" id="IPR051533">
    <property type="entry name" value="WaaL-like"/>
</dbReference>
<organism evidence="8 9">
    <name type="scientific">Modestobacter roseus</name>
    <dbReference type="NCBI Taxonomy" id="1181884"/>
    <lineage>
        <taxon>Bacteria</taxon>
        <taxon>Bacillati</taxon>
        <taxon>Actinomycetota</taxon>
        <taxon>Actinomycetes</taxon>
        <taxon>Geodermatophilales</taxon>
        <taxon>Geodermatophilaceae</taxon>
        <taxon>Modestobacter</taxon>
    </lineage>
</organism>
<feature type="domain" description="O-antigen ligase-related" evidence="7">
    <location>
        <begin position="211"/>
        <end position="345"/>
    </location>
</feature>
<evidence type="ECO:0000256" key="5">
    <source>
        <dbReference type="SAM" id="MobiDB-lite"/>
    </source>
</evidence>
<feature type="transmembrane region" description="Helical" evidence="6">
    <location>
        <begin position="361"/>
        <end position="376"/>
    </location>
</feature>
<evidence type="ECO:0000256" key="1">
    <source>
        <dbReference type="ARBA" id="ARBA00004141"/>
    </source>
</evidence>
<evidence type="ECO:0000256" key="6">
    <source>
        <dbReference type="SAM" id="Phobius"/>
    </source>
</evidence>
<dbReference type="PANTHER" id="PTHR37422">
    <property type="entry name" value="TEICHURONIC ACID BIOSYNTHESIS PROTEIN TUAE"/>
    <property type="match status" value="1"/>
</dbReference>
<proteinExistence type="predicted"/>
<feature type="transmembrane region" description="Helical" evidence="6">
    <location>
        <begin position="203"/>
        <end position="220"/>
    </location>
</feature>
<accession>A0A562IWF0</accession>
<dbReference type="Pfam" id="PF04932">
    <property type="entry name" value="Wzy_C"/>
    <property type="match status" value="1"/>
</dbReference>
<keyword evidence="9" id="KW-1185">Reference proteome</keyword>
<feature type="transmembrane region" description="Helical" evidence="6">
    <location>
        <begin position="46"/>
        <end position="66"/>
    </location>
</feature>
<dbReference type="AlphaFoldDB" id="A0A562IWF0"/>
<feature type="transmembrane region" description="Helical" evidence="6">
    <location>
        <begin position="332"/>
        <end position="354"/>
    </location>
</feature>
<dbReference type="OrthoDB" id="9841912at2"/>
<comment type="caution">
    <text evidence="8">The sequence shown here is derived from an EMBL/GenBank/DDBJ whole genome shotgun (WGS) entry which is preliminary data.</text>
</comment>
<dbReference type="Proteomes" id="UP000321490">
    <property type="component" value="Unassembled WGS sequence"/>
</dbReference>
<keyword evidence="3 6" id="KW-1133">Transmembrane helix</keyword>
<dbReference type="RefSeq" id="WP_153359235.1">
    <property type="nucleotide sequence ID" value="NZ_JABGDC010000058.1"/>
</dbReference>
<keyword evidence="2 6" id="KW-0812">Transmembrane</keyword>
<feature type="transmembrane region" description="Helical" evidence="6">
    <location>
        <begin position="12"/>
        <end position="34"/>
    </location>
</feature>
<reference evidence="8 9" key="1">
    <citation type="submission" date="2019-07" db="EMBL/GenBank/DDBJ databases">
        <title>R&amp;d 2014.</title>
        <authorList>
            <person name="Klenk H.-P."/>
        </authorList>
    </citation>
    <scope>NUCLEOTIDE SEQUENCE [LARGE SCALE GENOMIC DNA]</scope>
    <source>
        <strain evidence="8 9">DSM 45764</strain>
    </source>
</reference>
<feature type="transmembrane region" description="Helical" evidence="6">
    <location>
        <begin position="171"/>
        <end position="191"/>
    </location>
</feature>